<name>B9RN32_RICCO</name>
<evidence type="ECO:0000313" key="2">
    <source>
        <dbReference type="Proteomes" id="UP000008311"/>
    </source>
</evidence>
<dbReference type="Proteomes" id="UP000008311">
    <property type="component" value="Unassembled WGS sequence"/>
</dbReference>
<reference evidence="2" key="1">
    <citation type="journal article" date="2010" name="Nat. Biotechnol.">
        <title>Draft genome sequence of the oilseed species Ricinus communis.</title>
        <authorList>
            <person name="Chan A.P."/>
            <person name="Crabtree J."/>
            <person name="Zhao Q."/>
            <person name="Lorenzi H."/>
            <person name="Orvis J."/>
            <person name="Puiu D."/>
            <person name="Melake-Berhan A."/>
            <person name="Jones K.M."/>
            <person name="Redman J."/>
            <person name="Chen G."/>
            <person name="Cahoon E.B."/>
            <person name="Gedil M."/>
            <person name="Stanke M."/>
            <person name="Haas B.J."/>
            <person name="Wortman J.R."/>
            <person name="Fraser-Liggett C.M."/>
            <person name="Ravel J."/>
            <person name="Rabinowicz P.D."/>
        </authorList>
    </citation>
    <scope>NUCLEOTIDE SEQUENCE [LARGE SCALE GENOMIC DNA]</scope>
    <source>
        <strain evidence="2">cv. Hale</strain>
    </source>
</reference>
<evidence type="ECO:0000313" key="1">
    <source>
        <dbReference type="EMBL" id="EEF47155.1"/>
    </source>
</evidence>
<protein>
    <submittedName>
        <fullName evidence="1">Uncharacterized protein</fullName>
    </submittedName>
</protein>
<dbReference type="InParanoid" id="B9RN32"/>
<dbReference type="EMBL" id="EQ973790">
    <property type="protein sequence ID" value="EEF47155.1"/>
    <property type="molecule type" value="Genomic_DNA"/>
</dbReference>
<accession>B9RN32</accession>
<proteinExistence type="predicted"/>
<gene>
    <name evidence="1" type="ORF">RCOM_1343130</name>
</gene>
<sequence>MNMISLAENSFLAYMIIAEASHKKLLMKVEEAVETQLNGAERRITAVNKAISEAKNDPNWTSYSRVSE</sequence>
<organism evidence="1 2">
    <name type="scientific">Ricinus communis</name>
    <name type="common">Castor bean</name>
    <dbReference type="NCBI Taxonomy" id="3988"/>
    <lineage>
        <taxon>Eukaryota</taxon>
        <taxon>Viridiplantae</taxon>
        <taxon>Streptophyta</taxon>
        <taxon>Embryophyta</taxon>
        <taxon>Tracheophyta</taxon>
        <taxon>Spermatophyta</taxon>
        <taxon>Magnoliopsida</taxon>
        <taxon>eudicotyledons</taxon>
        <taxon>Gunneridae</taxon>
        <taxon>Pentapetalae</taxon>
        <taxon>rosids</taxon>
        <taxon>fabids</taxon>
        <taxon>Malpighiales</taxon>
        <taxon>Euphorbiaceae</taxon>
        <taxon>Acalyphoideae</taxon>
        <taxon>Acalypheae</taxon>
        <taxon>Ricinus</taxon>
    </lineage>
</organism>
<dbReference type="AlphaFoldDB" id="B9RN32"/>
<keyword evidence="2" id="KW-1185">Reference proteome</keyword>